<dbReference type="PROSITE" id="PS50110">
    <property type="entry name" value="RESPONSE_REGULATORY"/>
    <property type="match status" value="1"/>
</dbReference>
<dbReference type="KEGG" id="ade:Adeh_2729"/>
<accession>Q2ILG9</accession>
<dbReference type="InterPro" id="IPR050595">
    <property type="entry name" value="Bact_response_regulator"/>
</dbReference>
<dbReference type="RefSeq" id="WP_011421781.1">
    <property type="nucleotide sequence ID" value="NC_007760.1"/>
</dbReference>
<dbReference type="Pfam" id="PF00072">
    <property type="entry name" value="Response_reg"/>
    <property type="match status" value="1"/>
</dbReference>
<feature type="modified residue" description="4-aspartylphosphate" evidence="2">
    <location>
        <position position="58"/>
    </location>
</feature>
<dbReference type="SMART" id="SM00448">
    <property type="entry name" value="REC"/>
    <property type="match status" value="1"/>
</dbReference>
<evidence type="ECO:0000256" key="1">
    <source>
        <dbReference type="ARBA" id="ARBA00022553"/>
    </source>
</evidence>
<evidence type="ECO:0000259" key="3">
    <source>
        <dbReference type="PROSITE" id="PS50110"/>
    </source>
</evidence>
<organism evidence="4 5">
    <name type="scientific">Anaeromyxobacter dehalogenans (strain 2CP-C)</name>
    <dbReference type="NCBI Taxonomy" id="290397"/>
    <lineage>
        <taxon>Bacteria</taxon>
        <taxon>Pseudomonadati</taxon>
        <taxon>Myxococcota</taxon>
        <taxon>Myxococcia</taxon>
        <taxon>Myxococcales</taxon>
        <taxon>Cystobacterineae</taxon>
        <taxon>Anaeromyxobacteraceae</taxon>
        <taxon>Anaeromyxobacter</taxon>
    </lineage>
</organism>
<dbReference type="Proteomes" id="UP000001935">
    <property type="component" value="Chromosome"/>
</dbReference>
<dbReference type="eggNOG" id="COG0745">
    <property type="taxonomic scope" value="Bacteria"/>
</dbReference>
<sequence length="128" mass="13856">MTPHPLRHALVVDDSSAMRRQLCWALQRAGGISTTEAIDGADAWRKLAAARFDVLLTDINMPVLDGLKLVSLVRSGGAHRAMPILVVTTEAGEVDRRRALGLGANDYLVKPVQAHQVVEAVRRLLDAA</sequence>
<dbReference type="EMBL" id="CP000251">
    <property type="protein sequence ID" value="ABC82499.1"/>
    <property type="molecule type" value="Genomic_DNA"/>
</dbReference>
<dbReference type="STRING" id="290397.Adeh_2729"/>
<dbReference type="PANTHER" id="PTHR44591">
    <property type="entry name" value="STRESS RESPONSE REGULATOR PROTEIN 1"/>
    <property type="match status" value="1"/>
</dbReference>
<dbReference type="AlphaFoldDB" id="Q2ILG9"/>
<feature type="domain" description="Response regulatory" evidence="3">
    <location>
        <begin position="8"/>
        <end position="125"/>
    </location>
</feature>
<evidence type="ECO:0000256" key="2">
    <source>
        <dbReference type="PROSITE-ProRule" id="PRU00169"/>
    </source>
</evidence>
<gene>
    <name evidence="4" type="ordered locus">Adeh_2729</name>
</gene>
<reference evidence="4 5" key="1">
    <citation type="submission" date="2006-01" db="EMBL/GenBank/DDBJ databases">
        <title>Complete sequence of Anaeromyxobacter dehalogenans 2CP-C.</title>
        <authorList>
            <consortium name="US DOE Joint Genome Institute"/>
            <person name="Copeland A."/>
            <person name="Lucas S."/>
            <person name="Lapidus A."/>
            <person name="Barry K."/>
            <person name="Detter J.C."/>
            <person name="Glavina T."/>
            <person name="Hammon N."/>
            <person name="Israni S."/>
            <person name="Pitluck S."/>
            <person name="Brettin T."/>
            <person name="Bruce D."/>
            <person name="Han C."/>
            <person name="Tapia R."/>
            <person name="Gilna P."/>
            <person name="Kiss H."/>
            <person name="Schmutz J."/>
            <person name="Larimer F."/>
            <person name="Land M."/>
            <person name="Kyrpides N."/>
            <person name="Anderson I."/>
            <person name="Sanford R.A."/>
            <person name="Ritalahti K.M."/>
            <person name="Thomas H.S."/>
            <person name="Kirby J.R."/>
            <person name="Zhulin I.B."/>
            <person name="Loeffler F.E."/>
            <person name="Richardson P."/>
        </authorList>
    </citation>
    <scope>NUCLEOTIDE SEQUENCE [LARGE SCALE GENOMIC DNA]</scope>
    <source>
        <strain evidence="4 5">2CP-C</strain>
    </source>
</reference>
<evidence type="ECO:0000313" key="4">
    <source>
        <dbReference type="EMBL" id="ABC82499.1"/>
    </source>
</evidence>
<name>Q2ILG9_ANADE</name>
<keyword evidence="1 2" id="KW-0597">Phosphoprotein</keyword>
<dbReference type="Gene3D" id="3.40.50.2300">
    <property type="match status" value="1"/>
</dbReference>
<dbReference type="InterPro" id="IPR001789">
    <property type="entry name" value="Sig_transdc_resp-reg_receiver"/>
</dbReference>
<dbReference type="GO" id="GO:0000160">
    <property type="term" value="P:phosphorelay signal transduction system"/>
    <property type="evidence" value="ECO:0007669"/>
    <property type="project" value="InterPro"/>
</dbReference>
<dbReference type="OrthoDB" id="9786548at2"/>
<dbReference type="HOGENOM" id="CLU_000445_69_17_7"/>
<dbReference type="InterPro" id="IPR011006">
    <property type="entry name" value="CheY-like_superfamily"/>
</dbReference>
<dbReference type="SUPFAM" id="SSF52172">
    <property type="entry name" value="CheY-like"/>
    <property type="match status" value="1"/>
</dbReference>
<evidence type="ECO:0000313" key="5">
    <source>
        <dbReference type="Proteomes" id="UP000001935"/>
    </source>
</evidence>
<dbReference type="PANTHER" id="PTHR44591:SF25">
    <property type="entry name" value="CHEMOTAXIS TWO-COMPONENT RESPONSE REGULATOR"/>
    <property type="match status" value="1"/>
</dbReference>
<protein>
    <submittedName>
        <fullName evidence="4">Response regulator receiver domain protein (CheY-like)</fullName>
    </submittedName>
</protein>
<proteinExistence type="predicted"/>